<keyword evidence="1" id="KW-1133">Transmembrane helix</keyword>
<reference evidence="2 3" key="1">
    <citation type="submission" date="2014-06" db="EMBL/GenBank/DDBJ databases">
        <title>The draft genome sequence of Idiomarina salinarum ISL-52.</title>
        <authorList>
            <person name="Du J."/>
            <person name="Shao Z."/>
        </authorList>
    </citation>
    <scope>NUCLEOTIDE SEQUENCE [LARGE SCALE GENOMIC DNA]</scope>
    <source>
        <strain evidence="2 3">ISL-52</strain>
    </source>
</reference>
<evidence type="ECO:0000313" key="3">
    <source>
        <dbReference type="Proteomes" id="UP000054363"/>
    </source>
</evidence>
<dbReference type="EMBL" id="JPER01000006">
    <property type="protein sequence ID" value="KFZ30254.1"/>
    <property type="molecule type" value="Genomic_DNA"/>
</dbReference>
<accession>A0A094IWR2</accession>
<evidence type="ECO:0000313" key="2">
    <source>
        <dbReference type="EMBL" id="KFZ30254.1"/>
    </source>
</evidence>
<keyword evidence="3" id="KW-1185">Reference proteome</keyword>
<name>A0A094IWR2_9GAMM</name>
<proteinExistence type="predicted"/>
<dbReference type="RefSeq" id="WP_034776650.1">
    <property type="nucleotide sequence ID" value="NZ_JPER01000006.1"/>
</dbReference>
<keyword evidence="1" id="KW-0472">Membrane</keyword>
<dbReference type="eggNOG" id="ENOG5031ARM">
    <property type="taxonomic scope" value="Bacteria"/>
</dbReference>
<dbReference type="Proteomes" id="UP000054363">
    <property type="component" value="Unassembled WGS sequence"/>
</dbReference>
<dbReference type="STRING" id="435908.IDSA_10890"/>
<evidence type="ECO:0000256" key="1">
    <source>
        <dbReference type="SAM" id="Phobius"/>
    </source>
</evidence>
<feature type="transmembrane region" description="Helical" evidence="1">
    <location>
        <begin position="14"/>
        <end position="35"/>
    </location>
</feature>
<comment type="caution">
    <text evidence="2">The sequence shown here is derived from an EMBL/GenBank/DDBJ whole genome shotgun (WGS) entry which is preliminary data.</text>
</comment>
<dbReference type="OrthoDB" id="6241111at2"/>
<organism evidence="2 3">
    <name type="scientific">Pseudidiomarina salinarum</name>
    <dbReference type="NCBI Taxonomy" id="435908"/>
    <lineage>
        <taxon>Bacteria</taxon>
        <taxon>Pseudomonadati</taxon>
        <taxon>Pseudomonadota</taxon>
        <taxon>Gammaproteobacteria</taxon>
        <taxon>Alteromonadales</taxon>
        <taxon>Idiomarinaceae</taxon>
        <taxon>Pseudidiomarina</taxon>
    </lineage>
</organism>
<gene>
    <name evidence="2" type="ORF">IDSA_10890</name>
</gene>
<sequence>MIIPRLGGLRWRPVILVAVIMLMLALAWLPTGSLLPEQRSNKPQLYVTYALEDADSELLNNLQFDLQQRLEQRHEWRIIDSTEPYIWRLDVTLSQPGQLVIHGELTAPLMETIADTDTRSEQRFKVQGPAEASGALPAQFVKVLIDLVESGEAASAQKQ</sequence>
<protein>
    <submittedName>
        <fullName evidence="2">Uncharacterized protein</fullName>
    </submittedName>
</protein>
<dbReference type="AlphaFoldDB" id="A0A094IWR2"/>
<keyword evidence="1" id="KW-0812">Transmembrane</keyword>